<proteinExistence type="predicted"/>
<gene>
    <name evidence="1" type="ORF">HZF05_18535</name>
</gene>
<organism evidence="1 2">
    <name type="scientific">Sphingomonas chungangi</name>
    <dbReference type="NCBI Taxonomy" id="2683589"/>
    <lineage>
        <taxon>Bacteria</taxon>
        <taxon>Pseudomonadati</taxon>
        <taxon>Pseudomonadota</taxon>
        <taxon>Alphaproteobacteria</taxon>
        <taxon>Sphingomonadales</taxon>
        <taxon>Sphingomonadaceae</taxon>
        <taxon>Sphingomonas</taxon>
    </lineage>
</organism>
<dbReference type="RefSeq" id="WP_160363976.1">
    <property type="nucleotide sequence ID" value="NZ_JACEIB010000027.1"/>
</dbReference>
<dbReference type="PANTHER" id="PTHR36931">
    <property type="entry name" value="UPF0153 PROTEIN YEIW"/>
    <property type="match status" value="1"/>
</dbReference>
<dbReference type="Proteomes" id="UP000570166">
    <property type="component" value="Unassembled WGS sequence"/>
</dbReference>
<evidence type="ECO:0000313" key="2">
    <source>
        <dbReference type="Proteomes" id="UP000570166"/>
    </source>
</evidence>
<reference evidence="1 2" key="1">
    <citation type="submission" date="2020-07" db="EMBL/GenBank/DDBJ databases">
        <authorList>
            <person name="Sun Q."/>
        </authorList>
    </citation>
    <scope>NUCLEOTIDE SEQUENCE [LARGE SCALE GENOMIC DNA]</scope>
    <source>
        <strain evidence="1 2">CGMCC 1.13654</strain>
    </source>
</reference>
<dbReference type="AlphaFoldDB" id="A0A838LA78"/>
<dbReference type="EMBL" id="JACEIB010000027">
    <property type="protein sequence ID" value="MBA2936084.1"/>
    <property type="molecule type" value="Genomic_DNA"/>
</dbReference>
<sequence>MPADLDLEDALLGTVVAGRQCGGCTACCEILKIDTPDLKKPAGTPCEHRGAGGCAIHTVRPPICRAWFCGWRRIAAMPDEARPDRSGLMVSLDFVREPRNCLEGVSIVVRAIEARGAFKSDVAEHIVDLLCDRLVPVWLHDGSQKILIHPEGDVARHVISGDTPPAHLREEVSAWRSRYGMFA</sequence>
<protein>
    <submittedName>
        <fullName evidence="1">YkgJ family cysteine cluster protein</fullName>
    </submittedName>
</protein>
<comment type="caution">
    <text evidence="1">The sequence shown here is derived from an EMBL/GenBank/DDBJ whole genome shotgun (WGS) entry which is preliminary data.</text>
</comment>
<accession>A0A838LA78</accession>
<evidence type="ECO:0000313" key="1">
    <source>
        <dbReference type="EMBL" id="MBA2936084.1"/>
    </source>
</evidence>
<dbReference type="InterPro" id="IPR052572">
    <property type="entry name" value="UPF0153_domain"/>
</dbReference>
<name>A0A838LA78_9SPHN</name>
<dbReference type="PANTHER" id="PTHR36931:SF1">
    <property type="entry name" value="UPF0153 PROTEIN YEIW"/>
    <property type="match status" value="1"/>
</dbReference>
<keyword evidence="2" id="KW-1185">Reference proteome</keyword>